<comment type="caution">
    <text evidence="3">The sequence shown here is derived from an EMBL/GenBank/DDBJ whole genome shotgun (WGS) entry which is preliminary data.</text>
</comment>
<keyword evidence="2" id="KW-1133">Transmembrane helix</keyword>
<organism evidence="3 4">
    <name type="scientific">Shinella curvata</name>
    <dbReference type="NCBI Taxonomy" id="1817964"/>
    <lineage>
        <taxon>Bacteria</taxon>
        <taxon>Pseudomonadati</taxon>
        <taxon>Pseudomonadota</taxon>
        <taxon>Alphaproteobacteria</taxon>
        <taxon>Hyphomicrobiales</taxon>
        <taxon>Rhizobiaceae</taxon>
        <taxon>Shinella</taxon>
    </lineage>
</organism>
<protein>
    <submittedName>
        <fullName evidence="3">Zinc ribbon domain-containing protein</fullName>
    </submittedName>
</protein>
<sequence length="188" mass="20387">MTDTNATAAFHCPECKSPINAGAKRCGSCGTELNTRMRYFLRASQFIAAALVFVSLWQYATSTTDTVKTSVSFKIAAAGCWPEGIAVSVVNAEKDRVLEWREMRLVSVNEIEVDEPMLFQPGQPRHLGPLSTTNLIFARQESDTRTVGQTCVGGCAMTVSLTAQDVDGSKATTATTECTWTPEKPPLD</sequence>
<evidence type="ECO:0000313" key="4">
    <source>
        <dbReference type="Proteomes" id="UP001177080"/>
    </source>
</evidence>
<gene>
    <name evidence="3" type="ORF">GB928_017020</name>
</gene>
<feature type="transmembrane region" description="Helical" evidence="2">
    <location>
        <begin position="39"/>
        <end position="60"/>
    </location>
</feature>
<evidence type="ECO:0000256" key="2">
    <source>
        <dbReference type="SAM" id="Phobius"/>
    </source>
</evidence>
<dbReference type="Proteomes" id="UP001177080">
    <property type="component" value="Unassembled WGS sequence"/>
</dbReference>
<keyword evidence="4" id="KW-1185">Reference proteome</keyword>
<dbReference type="EMBL" id="WHSC02000007">
    <property type="protein sequence ID" value="MDO6122899.1"/>
    <property type="molecule type" value="Genomic_DNA"/>
</dbReference>
<accession>A0ABT8XHR4</accession>
<proteinExistence type="predicted"/>
<feature type="compositionally biased region" description="Low complexity" evidence="1">
    <location>
        <begin position="172"/>
        <end position="181"/>
    </location>
</feature>
<dbReference type="RefSeq" id="WP_244760566.1">
    <property type="nucleotide sequence ID" value="NZ_JALJCJ010000002.1"/>
</dbReference>
<reference evidence="3" key="1">
    <citation type="submission" date="2022-04" db="EMBL/GenBank/DDBJ databases">
        <title>Shinella lacus sp. nov., a novel member of the genus Shinella from water.</title>
        <authorList>
            <person name="Deng Y."/>
        </authorList>
    </citation>
    <scope>NUCLEOTIDE SEQUENCE</scope>
    <source>
        <strain evidence="3">JCM 31239</strain>
    </source>
</reference>
<feature type="region of interest" description="Disordered" evidence="1">
    <location>
        <begin position="168"/>
        <end position="188"/>
    </location>
</feature>
<keyword evidence="2" id="KW-0472">Membrane</keyword>
<name>A0ABT8XHR4_9HYPH</name>
<keyword evidence="2" id="KW-0812">Transmembrane</keyword>
<evidence type="ECO:0000313" key="3">
    <source>
        <dbReference type="EMBL" id="MDO6122899.1"/>
    </source>
</evidence>
<evidence type="ECO:0000256" key="1">
    <source>
        <dbReference type="SAM" id="MobiDB-lite"/>
    </source>
</evidence>